<accession>A0A4S1CF81</accession>
<dbReference type="PROSITE" id="PS51257">
    <property type="entry name" value="PROKAR_LIPOPROTEIN"/>
    <property type="match status" value="1"/>
</dbReference>
<name>A0A4S1CF81_9BACT</name>
<dbReference type="Proteomes" id="UP000306416">
    <property type="component" value="Unassembled WGS sequence"/>
</dbReference>
<evidence type="ECO:0000313" key="1">
    <source>
        <dbReference type="EMBL" id="TGU72127.1"/>
    </source>
</evidence>
<dbReference type="AlphaFoldDB" id="A0A4S1CF81"/>
<sequence length="252" mass="26746">MDNLKRCARLVFIAIGFSLLLLGCAAPRTIQTHPALSQKCQNIKSIVFAKPDIKVYLVSAGGVPELMDEWSNLASDNVTKALLAQFEGSGTKISVLKTDPQNEQEMKEVLALFPVVSNAIMYHAAPAQPGFTQSAPTTYETGADYSVGPIPKILDPAGADALLLVHGVDQYASAGKKAVNVLGTVSGVMMSAFTGIVVVPRGEGTTLRIALVDRNGAVLWHNIKGGSTNLRDPDQAKGFVEVALDEFPGLKK</sequence>
<dbReference type="EMBL" id="SRSC01000002">
    <property type="protein sequence ID" value="TGU72127.1"/>
    <property type="molecule type" value="Genomic_DNA"/>
</dbReference>
<proteinExistence type="predicted"/>
<protein>
    <submittedName>
        <fullName evidence="1">Uncharacterized protein</fullName>
    </submittedName>
</protein>
<keyword evidence="2" id="KW-1185">Reference proteome</keyword>
<organism evidence="1 2">
    <name type="scientific">Geomonas terrae</name>
    <dbReference type="NCBI Taxonomy" id="2562681"/>
    <lineage>
        <taxon>Bacteria</taxon>
        <taxon>Pseudomonadati</taxon>
        <taxon>Thermodesulfobacteriota</taxon>
        <taxon>Desulfuromonadia</taxon>
        <taxon>Geobacterales</taxon>
        <taxon>Geobacteraceae</taxon>
        <taxon>Geomonas</taxon>
    </lineage>
</organism>
<reference evidence="1 2" key="1">
    <citation type="submission" date="2019-04" db="EMBL/GenBank/DDBJ databases">
        <title>Geobacter oryzae sp. nov., ferric-reducing bacteria isolated from paddy soil.</title>
        <authorList>
            <person name="Xu Z."/>
            <person name="Masuda Y."/>
            <person name="Itoh H."/>
            <person name="Senoo K."/>
        </authorList>
    </citation>
    <scope>NUCLEOTIDE SEQUENCE [LARGE SCALE GENOMIC DNA]</scope>
    <source>
        <strain evidence="1 2">Red111</strain>
    </source>
</reference>
<dbReference type="RefSeq" id="WP_135869616.1">
    <property type="nucleotide sequence ID" value="NZ_SRSC01000002.1"/>
</dbReference>
<comment type="caution">
    <text evidence="1">The sequence shown here is derived from an EMBL/GenBank/DDBJ whole genome shotgun (WGS) entry which is preliminary data.</text>
</comment>
<evidence type="ECO:0000313" key="2">
    <source>
        <dbReference type="Proteomes" id="UP000306416"/>
    </source>
</evidence>
<gene>
    <name evidence="1" type="ORF">E4633_07350</name>
</gene>